<dbReference type="Proteomes" id="UP000476332">
    <property type="component" value="Unassembled WGS sequence"/>
</dbReference>
<organism evidence="3 4">
    <name type="scientific">Aurantimonas aggregata</name>
    <dbReference type="NCBI Taxonomy" id="2047720"/>
    <lineage>
        <taxon>Bacteria</taxon>
        <taxon>Pseudomonadati</taxon>
        <taxon>Pseudomonadota</taxon>
        <taxon>Alphaproteobacteria</taxon>
        <taxon>Hyphomicrobiales</taxon>
        <taxon>Aurantimonadaceae</taxon>
        <taxon>Aurantimonas</taxon>
    </lineage>
</organism>
<evidence type="ECO:0000313" key="3">
    <source>
        <dbReference type="EMBL" id="NDV87720.1"/>
    </source>
</evidence>
<evidence type="ECO:0000256" key="1">
    <source>
        <dbReference type="SAM" id="Phobius"/>
    </source>
</evidence>
<feature type="transmembrane region" description="Helical" evidence="1">
    <location>
        <begin position="149"/>
        <end position="169"/>
    </location>
</feature>
<sequence length="226" mass="24072">MQRIRTSQLGLGIGLILLSVFLLSGADAVVKAVSADFPLWQIYVARSLFAVPILLGLLVPDGIGRASGMLRPWALLRSLLLTAMWIAYYAALPHMNLSLAATALYTTPLFIAALSTFLTGDRIGWRGLAGIAIGFLGVLVILRPTGADFSAWMLLPILAALFYALAAMVTSMRCADESARVLALSLHGCLLATGVAAGSLRHCFRSPRPTRSFSAHGRRCMAPTGC</sequence>
<accession>A0A6L9MJS4</accession>
<name>A0A6L9MJS4_9HYPH</name>
<comment type="caution">
    <text evidence="3">The sequence shown here is derived from an EMBL/GenBank/DDBJ whole genome shotgun (WGS) entry which is preliminary data.</text>
</comment>
<keyword evidence="1" id="KW-0472">Membrane</keyword>
<dbReference type="Pfam" id="PF00892">
    <property type="entry name" value="EamA"/>
    <property type="match status" value="1"/>
</dbReference>
<dbReference type="AlphaFoldDB" id="A0A6L9MJS4"/>
<dbReference type="InterPro" id="IPR000620">
    <property type="entry name" value="EamA_dom"/>
</dbReference>
<protein>
    <submittedName>
        <fullName evidence="3">EamA family transporter</fullName>
    </submittedName>
</protein>
<evidence type="ECO:0000259" key="2">
    <source>
        <dbReference type="Pfam" id="PF00892"/>
    </source>
</evidence>
<keyword evidence="1" id="KW-1133">Transmembrane helix</keyword>
<feature type="transmembrane region" description="Helical" evidence="1">
    <location>
        <begin position="38"/>
        <end position="60"/>
    </location>
</feature>
<reference evidence="3 4" key="1">
    <citation type="submission" date="2020-01" db="EMBL/GenBank/DDBJ databases">
        <title>Genomes of bacteria type strains.</title>
        <authorList>
            <person name="Chen J."/>
            <person name="Zhu S."/>
            <person name="Chen J."/>
        </authorList>
    </citation>
    <scope>NUCLEOTIDE SEQUENCE [LARGE SCALE GENOMIC DNA]</scope>
    <source>
        <strain evidence="3 4">KCTC 52919</strain>
    </source>
</reference>
<dbReference type="EMBL" id="JAAAMJ010000010">
    <property type="protein sequence ID" value="NDV87720.1"/>
    <property type="molecule type" value="Genomic_DNA"/>
</dbReference>
<dbReference type="RefSeq" id="WP_163044473.1">
    <property type="nucleotide sequence ID" value="NZ_JAAAMJ010000010.1"/>
</dbReference>
<dbReference type="PANTHER" id="PTHR22911:SF135">
    <property type="entry name" value="BLR4310 PROTEIN"/>
    <property type="match status" value="1"/>
</dbReference>
<proteinExistence type="predicted"/>
<dbReference type="GO" id="GO:0016020">
    <property type="term" value="C:membrane"/>
    <property type="evidence" value="ECO:0007669"/>
    <property type="project" value="InterPro"/>
</dbReference>
<dbReference type="PANTHER" id="PTHR22911">
    <property type="entry name" value="ACYL-MALONYL CONDENSING ENZYME-RELATED"/>
    <property type="match status" value="1"/>
</dbReference>
<dbReference type="SUPFAM" id="SSF103481">
    <property type="entry name" value="Multidrug resistance efflux transporter EmrE"/>
    <property type="match status" value="1"/>
</dbReference>
<keyword evidence="1" id="KW-0812">Transmembrane</keyword>
<feature type="transmembrane region" description="Helical" evidence="1">
    <location>
        <begin position="72"/>
        <end position="91"/>
    </location>
</feature>
<evidence type="ECO:0000313" key="4">
    <source>
        <dbReference type="Proteomes" id="UP000476332"/>
    </source>
</evidence>
<feature type="transmembrane region" description="Helical" evidence="1">
    <location>
        <begin position="125"/>
        <end position="143"/>
    </location>
</feature>
<gene>
    <name evidence="3" type="ORF">GTW51_13520</name>
</gene>
<dbReference type="InterPro" id="IPR037185">
    <property type="entry name" value="EmrE-like"/>
</dbReference>
<feature type="transmembrane region" description="Helical" evidence="1">
    <location>
        <begin position="97"/>
        <end position="118"/>
    </location>
</feature>
<keyword evidence="4" id="KW-1185">Reference proteome</keyword>
<feature type="domain" description="EamA" evidence="2">
    <location>
        <begin position="11"/>
        <end position="142"/>
    </location>
</feature>